<dbReference type="Proteomes" id="UP001317259">
    <property type="component" value="Unassembled WGS sequence"/>
</dbReference>
<proteinExistence type="predicted"/>
<gene>
    <name evidence="2" type="ORF">MF672_001125</name>
</gene>
<accession>A0ABT0FJB7</accession>
<dbReference type="SUPFAM" id="SSF81301">
    <property type="entry name" value="Nucleotidyltransferase"/>
    <property type="match status" value="1"/>
</dbReference>
<name>A0ABT0FJB7_9ACTN</name>
<comment type="caution">
    <text evidence="2">The sequence shown here is derived from an EMBL/GenBank/DDBJ whole genome shotgun (WGS) entry which is preliminary data.</text>
</comment>
<reference evidence="2 3" key="1">
    <citation type="submission" date="2022-04" db="EMBL/GenBank/DDBJ databases">
        <title>Genome draft of Actinomadura sp. ATCC 31491.</title>
        <authorList>
            <person name="Shi X."/>
            <person name="Du Y."/>
        </authorList>
    </citation>
    <scope>NUCLEOTIDE SEQUENCE [LARGE SCALE GENOMIC DNA]</scope>
    <source>
        <strain evidence="2 3">ATCC 31491</strain>
    </source>
</reference>
<evidence type="ECO:0000313" key="3">
    <source>
        <dbReference type="Proteomes" id="UP001317259"/>
    </source>
</evidence>
<evidence type="ECO:0008006" key="4">
    <source>
        <dbReference type="Google" id="ProtNLM"/>
    </source>
</evidence>
<evidence type="ECO:0000256" key="1">
    <source>
        <dbReference type="SAM" id="MobiDB-lite"/>
    </source>
</evidence>
<evidence type="ECO:0000313" key="2">
    <source>
        <dbReference type="EMBL" id="MCK2212408.1"/>
    </source>
</evidence>
<protein>
    <recommendedName>
        <fullName evidence="4">Polymerase nucleotidyl transferase domain-containing protein</fullName>
    </recommendedName>
</protein>
<dbReference type="EMBL" id="JAKRKC020000001">
    <property type="protein sequence ID" value="MCK2212408.1"/>
    <property type="molecule type" value="Genomic_DNA"/>
</dbReference>
<feature type="compositionally biased region" description="Basic and acidic residues" evidence="1">
    <location>
        <begin position="8"/>
        <end position="21"/>
    </location>
</feature>
<sequence>MNFEEPVLELHHGSGVESDEQARNDLRRARADMTLPTLDDLLGAYPEFAGATCVFMSGSVTMGWGNESSDIDVFVITAEPFPTSESSLLFIEQRVSTADPVAWIAVGELGAFRADIEIWHEAQVEELIERFGRDADAPGRYRGYNGPFGFAERELFYRLTAGVPLIGEPWWQERADAILTSDYRLWLAEEVKNAVENRLEDAVGMLKAEDYESAVLAAHQTLIHSLTALLATYGDFSQQPKWLYRRLCAYTPAEVTVPDAWRLLSMAGAYESPGEWVRAATDLASRLVLAVEKRMS</sequence>
<keyword evidence="3" id="KW-1185">Reference proteome</keyword>
<dbReference type="InterPro" id="IPR043519">
    <property type="entry name" value="NT_sf"/>
</dbReference>
<feature type="region of interest" description="Disordered" evidence="1">
    <location>
        <begin position="1"/>
        <end position="21"/>
    </location>
</feature>
<organism evidence="2 3">
    <name type="scientific">Actinomadura luzonensis</name>
    <dbReference type="NCBI Taxonomy" id="2805427"/>
    <lineage>
        <taxon>Bacteria</taxon>
        <taxon>Bacillati</taxon>
        <taxon>Actinomycetota</taxon>
        <taxon>Actinomycetes</taxon>
        <taxon>Streptosporangiales</taxon>
        <taxon>Thermomonosporaceae</taxon>
        <taxon>Actinomadura</taxon>
    </lineage>
</organism>
<dbReference type="RefSeq" id="WP_242377070.1">
    <property type="nucleotide sequence ID" value="NZ_JAKRKC020000001.1"/>
</dbReference>